<comment type="subcellular location">
    <subcellularLocation>
        <location evidence="10">Cell inner membrane</location>
    </subcellularLocation>
    <subcellularLocation>
        <location evidence="2">Cell membrane</location>
        <topology evidence="2">Single-pass membrane protein</topology>
    </subcellularLocation>
</comment>
<organism evidence="11 12">
    <name type="scientific">Advenella mandrilli</name>
    <dbReference type="NCBI Taxonomy" id="2800330"/>
    <lineage>
        <taxon>Bacteria</taxon>
        <taxon>Pseudomonadati</taxon>
        <taxon>Pseudomonadota</taxon>
        <taxon>Betaproteobacteria</taxon>
        <taxon>Burkholderiales</taxon>
        <taxon>Alcaligenaceae</taxon>
    </lineage>
</organism>
<keyword evidence="8 10" id="KW-1133">Transmembrane helix</keyword>
<evidence type="ECO:0000313" key="12">
    <source>
        <dbReference type="Proteomes" id="UP000635316"/>
    </source>
</evidence>
<accession>A0ABS1EG21</accession>
<comment type="function">
    <text evidence="1 10">Controls the rotational direction of flagella during chemotaxis.</text>
</comment>
<evidence type="ECO:0000256" key="7">
    <source>
        <dbReference type="ARBA" id="ARBA00022779"/>
    </source>
</evidence>
<keyword evidence="4" id="KW-1003">Cell membrane</keyword>
<keyword evidence="7 10" id="KW-0283">Flagellar rotation</keyword>
<name>A0ABS1EG21_9BURK</name>
<dbReference type="EMBL" id="JAENGP010000010">
    <property type="protein sequence ID" value="MBK1781557.1"/>
    <property type="molecule type" value="Genomic_DNA"/>
</dbReference>
<comment type="caution">
    <text evidence="11">The sequence shown here is derived from an EMBL/GenBank/DDBJ whole genome shotgun (WGS) entry which is preliminary data.</text>
</comment>
<keyword evidence="11" id="KW-0969">Cilium</keyword>
<reference evidence="11 12" key="1">
    <citation type="submission" date="2020-12" db="EMBL/GenBank/DDBJ databases">
        <authorList>
            <person name="Lu T."/>
            <person name="Wang Q."/>
            <person name="Han X."/>
        </authorList>
    </citation>
    <scope>NUCLEOTIDE SEQUENCE [LARGE SCALE GENOMIC DNA]</scope>
    <source>
        <strain evidence="11 12">WQ 585</strain>
    </source>
</reference>
<keyword evidence="5 10" id="KW-0145">Chemotaxis</keyword>
<gene>
    <name evidence="11" type="ORF">JHL22_10025</name>
</gene>
<keyword evidence="11" id="KW-0966">Cell projection</keyword>
<dbReference type="RefSeq" id="WP_200236690.1">
    <property type="nucleotide sequence ID" value="NZ_JAENGP010000010.1"/>
</dbReference>
<keyword evidence="6 10" id="KW-0812">Transmembrane</keyword>
<keyword evidence="10" id="KW-0997">Cell inner membrane</keyword>
<feature type="transmembrane region" description="Helical" evidence="10">
    <location>
        <begin position="15"/>
        <end position="36"/>
    </location>
</feature>
<dbReference type="PANTHER" id="PTHR35091:SF2">
    <property type="entry name" value="FLAGELLAR PROTEIN FLIL"/>
    <property type="match status" value="1"/>
</dbReference>
<proteinExistence type="inferred from homology"/>
<protein>
    <recommendedName>
        <fullName evidence="10">Flagellar protein FliL</fullName>
    </recommendedName>
</protein>
<keyword evidence="12" id="KW-1185">Reference proteome</keyword>
<keyword evidence="9 10" id="KW-0472">Membrane</keyword>
<evidence type="ECO:0000256" key="2">
    <source>
        <dbReference type="ARBA" id="ARBA00004162"/>
    </source>
</evidence>
<evidence type="ECO:0000256" key="1">
    <source>
        <dbReference type="ARBA" id="ARBA00002254"/>
    </source>
</evidence>
<keyword evidence="11" id="KW-0282">Flagellum</keyword>
<evidence type="ECO:0000256" key="9">
    <source>
        <dbReference type="ARBA" id="ARBA00023136"/>
    </source>
</evidence>
<evidence type="ECO:0000256" key="4">
    <source>
        <dbReference type="ARBA" id="ARBA00022475"/>
    </source>
</evidence>
<evidence type="ECO:0000256" key="5">
    <source>
        <dbReference type="ARBA" id="ARBA00022500"/>
    </source>
</evidence>
<dbReference type="Proteomes" id="UP000635316">
    <property type="component" value="Unassembled WGS sequence"/>
</dbReference>
<dbReference type="PANTHER" id="PTHR35091">
    <property type="entry name" value="FLAGELLAR PROTEIN FLIL"/>
    <property type="match status" value="1"/>
</dbReference>
<dbReference type="InterPro" id="IPR005503">
    <property type="entry name" value="FliL"/>
</dbReference>
<evidence type="ECO:0000256" key="8">
    <source>
        <dbReference type="ARBA" id="ARBA00022989"/>
    </source>
</evidence>
<evidence type="ECO:0000256" key="10">
    <source>
        <dbReference type="RuleBase" id="RU364125"/>
    </source>
</evidence>
<sequence length="168" mass="18808">MSKETNNATPKSGSFFKTLIIIILCLGIGGAGMWYYMGNLQSAQPAAQQTSQPLAAAAVPVVSANPIFLELDPFTITLNRNGFSRVLYVGFTLRFEDKASMERVTKYLPEARSRILIELSSLNPETIHDKETPELIKETVKRVLQPAFYPEPYTQHITHVLFTNFVVQ</sequence>
<comment type="similarity">
    <text evidence="3 10">Belongs to the FliL family.</text>
</comment>
<evidence type="ECO:0000256" key="6">
    <source>
        <dbReference type="ARBA" id="ARBA00022692"/>
    </source>
</evidence>
<dbReference type="Pfam" id="PF03748">
    <property type="entry name" value="FliL"/>
    <property type="match status" value="1"/>
</dbReference>
<evidence type="ECO:0000256" key="3">
    <source>
        <dbReference type="ARBA" id="ARBA00008281"/>
    </source>
</evidence>
<evidence type="ECO:0000313" key="11">
    <source>
        <dbReference type="EMBL" id="MBK1781557.1"/>
    </source>
</evidence>